<dbReference type="PANTHER" id="PTHR19211:SF14">
    <property type="entry name" value="ATP-BINDING CASSETTE SUB-FAMILY F MEMBER 1"/>
    <property type="match status" value="1"/>
</dbReference>
<dbReference type="SUPFAM" id="SSF52540">
    <property type="entry name" value="P-loop containing nucleoside triphosphate hydrolases"/>
    <property type="match status" value="2"/>
</dbReference>
<dbReference type="InterPro" id="IPR003593">
    <property type="entry name" value="AAA+_ATPase"/>
</dbReference>
<protein>
    <submittedName>
        <fullName evidence="6">ABC transporter cobalt transport family protein</fullName>
    </submittedName>
</protein>
<evidence type="ECO:0000313" key="6">
    <source>
        <dbReference type="EMBL" id="KOO25459.1"/>
    </source>
</evidence>
<dbReference type="InterPro" id="IPR003439">
    <property type="entry name" value="ABC_transporter-like_ATP-bd"/>
</dbReference>
<dbReference type="GO" id="GO:0016887">
    <property type="term" value="F:ATP hydrolysis activity"/>
    <property type="evidence" value="ECO:0007669"/>
    <property type="project" value="InterPro"/>
</dbReference>
<evidence type="ECO:0000256" key="1">
    <source>
        <dbReference type="ARBA" id="ARBA00022737"/>
    </source>
</evidence>
<reference evidence="7" key="1">
    <citation type="journal article" date="2015" name="PLoS Genet.">
        <title>Genome Sequence and Transcriptome Analyses of Chrysochromulina tobin: Metabolic Tools for Enhanced Algal Fitness in the Prominent Order Prymnesiales (Haptophyceae).</title>
        <authorList>
            <person name="Hovde B.T."/>
            <person name="Deodato C.R."/>
            <person name="Hunsperger H.M."/>
            <person name="Ryken S.A."/>
            <person name="Yost W."/>
            <person name="Jha R.K."/>
            <person name="Patterson J."/>
            <person name="Monnat R.J. Jr."/>
            <person name="Barlow S.B."/>
            <person name="Starkenburg S.R."/>
            <person name="Cattolico R.A."/>
        </authorList>
    </citation>
    <scope>NUCLEOTIDE SEQUENCE</scope>
    <source>
        <strain evidence="7">CCMP291</strain>
    </source>
</reference>
<dbReference type="PROSITE" id="PS00211">
    <property type="entry name" value="ABC_TRANSPORTER_1"/>
    <property type="match status" value="1"/>
</dbReference>
<evidence type="ECO:0000259" key="5">
    <source>
        <dbReference type="PROSITE" id="PS50893"/>
    </source>
</evidence>
<feature type="coiled-coil region" evidence="4">
    <location>
        <begin position="168"/>
        <end position="195"/>
    </location>
</feature>
<evidence type="ECO:0000313" key="7">
    <source>
        <dbReference type="Proteomes" id="UP000037460"/>
    </source>
</evidence>
<accession>A0A0M0JFX1</accession>
<dbReference type="CDD" id="cd03221">
    <property type="entry name" value="ABCF_EF-3"/>
    <property type="match status" value="1"/>
</dbReference>
<dbReference type="Proteomes" id="UP000037460">
    <property type="component" value="Unassembled WGS sequence"/>
</dbReference>
<sequence length="429" mass="47201">MLENIEAETAQERATTLLINLGFSAELRARPMNALSGGWRVRTALAAAIFAKPDLLLLDEPTNHLSIGAVLWLARELATNETWKQRIVAVVSHDRCFLDEITTDTLHISGAARQLTQSKGNYTTWTQRREQQQLTHARAKASKEREIKDLRDFNPGMIGSTPKAMKLYKMKQKQAEKLEEELKNLEIEAAALQEDAEIPLSLKAGGELSGFVVQIKNVGFRYTTDLPFLFRGAEMGIDSKSRIVLLGENGNGKTTLVRLMLGDLEATEGTITHASGVRIALVNQHHADQIDLTLSPLRFMLDKFPGDGSYEHEQAIRSHLSGCGVTSQLMTLPASALSGGQRSRVSLAAVSYTKPHVLVLDEPTNNLDLESVVALADCIERFEGGVVLVSHDQYFVGRVAKEVWVVDGGAVSKAESFDKYRAQALAKLK</sequence>
<evidence type="ECO:0000256" key="3">
    <source>
        <dbReference type="ARBA" id="ARBA00022840"/>
    </source>
</evidence>
<dbReference type="InterPro" id="IPR050611">
    <property type="entry name" value="ABCF"/>
</dbReference>
<name>A0A0M0JFX1_9EUKA</name>
<dbReference type="InterPro" id="IPR017871">
    <property type="entry name" value="ABC_transporter-like_CS"/>
</dbReference>
<keyword evidence="2" id="KW-0547">Nucleotide-binding</keyword>
<dbReference type="Pfam" id="PF00005">
    <property type="entry name" value="ABC_tran"/>
    <property type="match status" value="2"/>
</dbReference>
<evidence type="ECO:0000256" key="2">
    <source>
        <dbReference type="ARBA" id="ARBA00022741"/>
    </source>
</evidence>
<dbReference type="InterPro" id="IPR027417">
    <property type="entry name" value="P-loop_NTPase"/>
</dbReference>
<proteinExistence type="predicted"/>
<keyword evidence="3" id="KW-0067">ATP-binding</keyword>
<dbReference type="PROSITE" id="PS50893">
    <property type="entry name" value="ABC_TRANSPORTER_2"/>
    <property type="match status" value="1"/>
</dbReference>
<gene>
    <name evidence="6" type="ORF">Ctob_002140</name>
</gene>
<keyword evidence="1" id="KW-0677">Repeat</keyword>
<keyword evidence="4" id="KW-0175">Coiled coil</keyword>
<dbReference type="OrthoDB" id="2110130at2759"/>
<dbReference type="FunFam" id="3.40.50.300:FF:001092">
    <property type="entry name" value="ATP-binding cassette sub-family F member 2"/>
    <property type="match status" value="1"/>
</dbReference>
<dbReference type="AlphaFoldDB" id="A0A0M0JFX1"/>
<dbReference type="SMART" id="SM00382">
    <property type="entry name" value="AAA"/>
    <property type="match status" value="1"/>
</dbReference>
<keyword evidence="7" id="KW-1185">Reference proteome</keyword>
<dbReference type="PANTHER" id="PTHR19211">
    <property type="entry name" value="ATP-BINDING TRANSPORT PROTEIN-RELATED"/>
    <property type="match status" value="1"/>
</dbReference>
<dbReference type="GO" id="GO:0005524">
    <property type="term" value="F:ATP binding"/>
    <property type="evidence" value="ECO:0007669"/>
    <property type="project" value="UniProtKB-KW"/>
</dbReference>
<dbReference type="Gene3D" id="3.40.50.300">
    <property type="entry name" value="P-loop containing nucleotide triphosphate hydrolases"/>
    <property type="match status" value="3"/>
</dbReference>
<evidence type="ECO:0000256" key="4">
    <source>
        <dbReference type="SAM" id="Coils"/>
    </source>
</evidence>
<dbReference type="EMBL" id="JWZX01002972">
    <property type="protein sequence ID" value="KOO25459.1"/>
    <property type="molecule type" value="Genomic_DNA"/>
</dbReference>
<comment type="caution">
    <text evidence="6">The sequence shown here is derived from an EMBL/GenBank/DDBJ whole genome shotgun (WGS) entry which is preliminary data.</text>
</comment>
<feature type="domain" description="ABC transporter" evidence="5">
    <location>
        <begin position="213"/>
        <end position="428"/>
    </location>
</feature>
<organism evidence="6 7">
    <name type="scientific">Chrysochromulina tobinii</name>
    <dbReference type="NCBI Taxonomy" id="1460289"/>
    <lineage>
        <taxon>Eukaryota</taxon>
        <taxon>Haptista</taxon>
        <taxon>Haptophyta</taxon>
        <taxon>Prymnesiophyceae</taxon>
        <taxon>Prymnesiales</taxon>
        <taxon>Chrysochromulinaceae</taxon>
        <taxon>Chrysochromulina</taxon>
    </lineage>
</organism>